<reference evidence="5 6" key="1">
    <citation type="submission" date="2015-09" db="EMBL/GenBank/DDBJ databases">
        <title>Aphanizomenon flos-aquae WA102.</title>
        <authorList>
            <person name="Driscoll C."/>
        </authorList>
    </citation>
    <scope>NUCLEOTIDE SEQUENCE [LARGE SCALE GENOMIC DNA]</scope>
    <source>
        <strain evidence="5">WA102</strain>
    </source>
</reference>
<name>A0A1B7X2C6_APHFL</name>
<evidence type="ECO:0000313" key="5">
    <source>
        <dbReference type="EMBL" id="OBQ43525.1"/>
    </source>
</evidence>
<evidence type="ECO:0000259" key="4">
    <source>
        <dbReference type="SMART" id="SM00990"/>
    </source>
</evidence>
<evidence type="ECO:0000313" key="6">
    <source>
        <dbReference type="Proteomes" id="UP000092093"/>
    </source>
</evidence>
<comment type="caution">
    <text evidence="5">The sequence shown here is derived from an EMBL/GenBank/DDBJ whole genome shotgun (WGS) entry which is preliminary data.</text>
</comment>
<proteinExistence type="predicted"/>
<evidence type="ECO:0000256" key="3">
    <source>
        <dbReference type="ARBA" id="ARBA00022801"/>
    </source>
</evidence>
<keyword evidence="3" id="KW-0378">Hydrolase</keyword>
<dbReference type="Proteomes" id="UP000092093">
    <property type="component" value="Unassembled WGS sequence"/>
</dbReference>
<dbReference type="EMBL" id="LJOW01000051">
    <property type="protein sequence ID" value="OBQ43525.1"/>
    <property type="molecule type" value="Genomic_DNA"/>
</dbReference>
<keyword evidence="2" id="KW-0540">Nuclease</keyword>
<dbReference type="InterPro" id="IPR014883">
    <property type="entry name" value="VRR_NUC"/>
</dbReference>
<dbReference type="AlphaFoldDB" id="A0A1B7X2C6"/>
<dbReference type="GO" id="GO:0016788">
    <property type="term" value="F:hydrolase activity, acting on ester bonds"/>
    <property type="evidence" value="ECO:0007669"/>
    <property type="project" value="InterPro"/>
</dbReference>
<feature type="domain" description="VRR-NUC" evidence="4">
    <location>
        <begin position="1"/>
        <end position="81"/>
    </location>
</feature>
<sequence>MLEKQIETKVCDYAKERGLLVYKFTSPNRMAVPDRMFIRSDGVVFFIEFKREGMKPTPAQDREHNRLRGHNVNVFVVDDVSTGKWVIDRFGVGDANP</sequence>
<dbReference type="SMART" id="SM00990">
    <property type="entry name" value="VRR_NUC"/>
    <property type="match status" value="1"/>
</dbReference>
<comment type="cofactor">
    <cofactor evidence="1">
        <name>Mg(2+)</name>
        <dbReference type="ChEBI" id="CHEBI:18420"/>
    </cofactor>
</comment>
<accession>A0A1B7X2C6</accession>
<evidence type="ECO:0000256" key="1">
    <source>
        <dbReference type="ARBA" id="ARBA00001946"/>
    </source>
</evidence>
<dbReference type="Gene3D" id="3.40.1350.10">
    <property type="match status" value="1"/>
</dbReference>
<dbReference type="GO" id="GO:0004518">
    <property type="term" value="F:nuclease activity"/>
    <property type="evidence" value="ECO:0007669"/>
    <property type="project" value="UniProtKB-KW"/>
</dbReference>
<evidence type="ECO:0000256" key="2">
    <source>
        <dbReference type="ARBA" id="ARBA00022722"/>
    </source>
</evidence>
<dbReference type="GO" id="GO:0003676">
    <property type="term" value="F:nucleic acid binding"/>
    <property type="evidence" value="ECO:0007669"/>
    <property type="project" value="InterPro"/>
</dbReference>
<gene>
    <name evidence="5" type="ORF">AN484_11945</name>
</gene>
<protein>
    <recommendedName>
        <fullName evidence="4">VRR-NUC domain-containing protein</fullName>
    </recommendedName>
</protein>
<dbReference type="InterPro" id="IPR011856">
    <property type="entry name" value="tRNA_endonuc-like_dom_sf"/>
</dbReference>
<organism evidence="5 6">
    <name type="scientific">Aphanizomenon flos-aquae WA102</name>
    <dbReference type="NCBI Taxonomy" id="1710896"/>
    <lineage>
        <taxon>Bacteria</taxon>
        <taxon>Bacillati</taxon>
        <taxon>Cyanobacteriota</taxon>
        <taxon>Cyanophyceae</taxon>
        <taxon>Nostocales</taxon>
        <taxon>Aphanizomenonaceae</taxon>
        <taxon>Aphanizomenon</taxon>
    </lineage>
</organism>